<reference evidence="14 15" key="1">
    <citation type="journal article" date="2024" name="Nat. Commun.">
        <title>Phylogenomics reveals the evolutionary origins of lichenization in chlorophyte algae.</title>
        <authorList>
            <person name="Puginier C."/>
            <person name="Libourel C."/>
            <person name="Otte J."/>
            <person name="Skaloud P."/>
            <person name="Haon M."/>
            <person name="Grisel S."/>
            <person name="Petersen M."/>
            <person name="Berrin J.G."/>
            <person name="Delaux P.M."/>
            <person name="Dal Grande F."/>
            <person name="Keller J."/>
        </authorList>
    </citation>
    <scope>NUCLEOTIDE SEQUENCE [LARGE SCALE GENOMIC DNA]</scope>
    <source>
        <strain evidence="14 15">SAG 216-7</strain>
    </source>
</reference>
<dbReference type="Gene3D" id="2.60.40.150">
    <property type="entry name" value="C2 domain"/>
    <property type="match status" value="1"/>
</dbReference>
<keyword evidence="5" id="KW-0479">Metal-binding</keyword>
<keyword evidence="10" id="KW-0443">Lipid metabolism</keyword>
<evidence type="ECO:0000256" key="4">
    <source>
        <dbReference type="ARBA" id="ARBA00012027"/>
    </source>
</evidence>
<comment type="caution">
    <text evidence="14">The sequence shown here is derived from an EMBL/GenBank/DDBJ whole genome shotgun (WGS) entry which is preliminary data.</text>
</comment>
<dbReference type="InterPro" id="IPR001736">
    <property type="entry name" value="PLipase_D/transphosphatidylase"/>
</dbReference>
<dbReference type="Gene3D" id="3.30.870.10">
    <property type="entry name" value="Endonuclease Chain A"/>
    <property type="match status" value="2"/>
</dbReference>
<dbReference type="Proteomes" id="UP001491310">
    <property type="component" value="Unassembled WGS sequence"/>
</dbReference>
<dbReference type="EMBL" id="JALJOT010000009">
    <property type="protein sequence ID" value="KAK9907702.1"/>
    <property type="molecule type" value="Genomic_DNA"/>
</dbReference>
<dbReference type="InterPro" id="IPR011402">
    <property type="entry name" value="PLipase_D_pln"/>
</dbReference>
<name>A0ABR2YMN5_9CHLO</name>
<dbReference type="EC" id="3.1.4.4" evidence="4 11"/>
<dbReference type="PANTHER" id="PTHR18896:SF60">
    <property type="entry name" value="PHOSPHOLIPASE D"/>
    <property type="match status" value="1"/>
</dbReference>
<feature type="domain" description="C2" evidence="12">
    <location>
        <begin position="1"/>
        <end position="125"/>
    </location>
</feature>
<evidence type="ECO:0000256" key="3">
    <source>
        <dbReference type="ARBA" id="ARBA00010683"/>
    </source>
</evidence>
<dbReference type="SMART" id="SM00155">
    <property type="entry name" value="PLDc"/>
    <property type="match status" value="2"/>
</dbReference>
<dbReference type="InterPro" id="IPR000008">
    <property type="entry name" value="C2_dom"/>
</dbReference>
<evidence type="ECO:0000313" key="14">
    <source>
        <dbReference type="EMBL" id="KAK9907702.1"/>
    </source>
</evidence>
<dbReference type="PROSITE" id="PS50035">
    <property type="entry name" value="PLD"/>
    <property type="match status" value="2"/>
</dbReference>
<dbReference type="SUPFAM" id="SSF49562">
    <property type="entry name" value="C2 domain (Calcium/lipid-binding domain, CaLB)"/>
    <property type="match status" value="1"/>
</dbReference>
<dbReference type="PANTHER" id="PTHR18896">
    <property type="entry name" value="PHOSPHOLIPASE D"/>
    <property type="match status" value="1"/>
</dbReference>
<evidence type="ECO:0000256" key="5">
    <source>
        <dbReference type="ARBA" id="ARBA00022723"/>
    </source>
</evidence>
<dbReference type="Pfam" id="PF00168">
    <property type="entry name" value="C2"/>
    <property type="match status" value="1"/>
</dbReference>
<dbReference type="Pfam" id="PF00614">
    <property type="entry name" value="PLDc"/>
    <property type="match status" value="1"/>
</dbReference>
<evidence type="ECO:0000256" key="7">
    <source>
        <dbReference type="ARBA" id="ARBA00022801"/>
    </source>
</evidence>
<comment type="function">
    <text evidence="11">Hydrolyzes glycerol-phospholipids at the terminal phosphodiesteric bond.</text>
</comment>
<comment type="similarity">
    <text evidence="3 11">Belongs to the phospholipase D family. C2-PLD subfamily.</text>
</comment>
<gene>
    <name evidence="14" type="ORF">WJX75_008493</name>
</gene>
<dbReference type="InterPro" id="IPR015679">
    <property type="entry name" value="PLipase_D_fam"/>
</dbReference>
<organism evidence="14 15">
    <name type="scientific">Coccomyxa subellipsoidea</name>
    <dbReference type="NCBI Taxonomy" id="248742"/>
    <lineage>
        <taxon>Eukaryota</taxon>
        <taxon>Viridiplantae</taxon>
        <taxon>Chlorophyta</taxon>
        <taxon>core chlorophytes</taxon>
        <taxon>Trebouxiophyceae</taxon>
        <taxon>Trebouxiophyceae incertae sedis</taxon>
        <taxon>Coccomyxaceae</taxon>
        <taxon>Coccomyxa</taxon>
    </lineage>
</organism>
<feature type="domain" description="PLD phosphodiesterase" evidence="13">
    <location>
        <begin position="324"/>
        <end position="361"/>
    </location>
</feature>
<evidence type="ECO:0000256" key="6">
    <source>
        <dbReference type="ARBA" id="ARBA00022737"/>
    </source>
</evidence>
<dbReference type="SUPFAM" id="SSF56024">
    <property type="entry name" value="Phospholipase D/nuclease"/>
    <property type="match status" value="2"/>
</dbReference>
<keyword evidence="6" id="KW-0677">Repeat</keyword>
<evidence type="ECO:0000256" key="1">
    <source>
        <dbReference type="ARBA" id="ARBA00000798"/>
    </source>
</evidence>
<keyword evidence="7 11" id="KW-0378">Hydrolase</keyword>
<evidence type="ECO:0000259" key="13">
    <source>
        <dbReference type="PROSITE" id="PS50035"/>
    </source>
</evidence>
<evidence type="ECO:0000256" key="2">
    <source>
        <dbReference type="ARBA" id="ARBA00001913"/>
    </source>
</evidence>
<dbReference type="SMART" id="SM00239">
    <property type="entry name" value="C2"/>
    <property type="match status" value="1"/>
</dbReference>
<evidence type="ECO:0000256" key="10">
    <source>
        <dbReference type="ARBA" id="ARBA00023098"/>
    </source>
</evidence>
<protein>
    <recommendedName>
        <fullName evidence="4 11">Phospholipase D</fullName>
        <ecNumber evidence="4 11">3.1.4.4</ecNumber>
    </recommendedName>
</protein>
<keyword evidence="8 11" id="KW-0106">Calcium</keyword>
<comment type="catalytic activity">
    <reaction evidence="1 11">
        <text>a 1,2-diacyl-sn-glycero-3-phosphocholine + H2O = a 1,2-diacyl-sn-glycero-3-phosphate + choline + H(+)</text>
        <dbReference type="Rhea" id="RHEA:14445"/>
        <dbReference type="ChEBI" id="CHEBI:15354"/>
        <dbReference type="ChEBI" id="CHEBI:15377"/>
        <dbReference type="ChEBI" id="CHEBI:15378"/>
        <dbReference type="ChEBI" id="CHEBI:57643"/>
        <dbReference type="ChEBI" id="CHEBI:58608"/>
        <dbReference type="EC" id="3.1.4.4"/>
    </reaction>
</comment>
<evidence type="ECO:0000256" key="11">
    <source>
        <dbReference type="PIRNR" id="PIRNR036470"/>
    </source>
</evidence>
<accession>A0ABR2YMN5</accession>
<evidence type="ECO:0000256" key="8">
    <source>
        <dbReference type="ARBA" id="ARBA00022837"/>
    </source>
</evidence>
<keyword evidence="15" id="KW-1185">Reference proteome</keyword>
<keyword evidence="9 11" id="KW-0442">Lipid degradation</keyword>
<feature type="domain" description="PLD phosphodiesterase" evidence="13">
    <location>
        <begin position="658"/>
        <end position="685"/>
    </location>
</feature>
<dbReference type="InterPro" id="IPR024632">
    <property type="entry name" value="PLipase_D_C"/>
</dbReference>
<proteinExistence type="inferred from homology"/>
<dbReference type="Pfam" id="PF12357">
    <property type="entry name" value="PLD_C"/>
    <property type="match status" value="1"/>
</dbReference>
<evidence type="ECO:0000256" key="9">
    <source>
        <dbReference type="ARBA" id="ARBA00022963"/>
    </source>
</evidence>
<evidence type="ECO:0000313" key="15">
    <source>
        <dbReference type="Proteomes" id="UP001491310"/>
    </source>
</evidence>
<sequence length="813" mass="90505">MLHVEIHEARHLPRDRIIRLPDKARHKLKPLDKLIGATEKLALGERASNPYVVISTGDSRRARTSIKEQSYDPVWNEVFDIFVADNDEYVWLTVKDADSIGAPTMGLTRVPVAELVQGRVFEDWYPLVDTVMHPLKHGAALRATISFRPVFADEDFKPGTMNRGIPFTYLPIRDGCCLTLYNDAHQDLDTPPIQLSEGGSFQPRGAWTDLYEAICNAQHLIYIAGWSVYDKIKLIRDPCKPMVESEIPSLGELLKKKAEEGVRVLMLVWDDQTSLNSPLLRQGMMATHDEDTRMFFADSKVECALVAREGGTVDSVTQKVTKGNMFTHHQKSVIVDAADPRNPNVRQMTAFMGGLDLCDGRYDTPQHPLFHTLNTIHSEDYHQACCPGADPKLGGPRQPWHDIHCRLQGPVATDVLVNHVQRWLKQASDKVDKLLPLPEMPNLIAPETQVRGPGDPAAFVVDPADPEAWRAQLFRTIDSDSAAGMPPGSEASALGLDSGKGKVIDASIHSAYVTAIRRAQRFIYIENQYFLGSSHAWPADRSAPCRHLIPLEIALKIVSKINAGERFAVYIVLPMYSEGDPESASVQEILRFQTHTMRMMYSLIGEALKARGMTEHPRDYLNFFCLGNRETELPTDPKPEMTPPPTSYFARAQAARRFLIYVHSKMMIVDDEYIIVGSANINQRSQDGTRDTELAVGALQPRHNTPAGGATPRGQVHGFRLALWKEHTNGIFDSFYDPSSLKCAREMHGIGKANWDAFVSPDIVDLFGHLLLYPIQVNADGSIQEMPGAECFPDSAARVLGAISATLPDILTT</sequence>
<dbReference type="InterPro" id="IPR035892">
    <property type="entry name" value="C2_domain_sf"/>
</dbReference>
<dbReference type="PROSITE" id="PS50004">
    <property type="entry name" value="C2"/>
    <property type="match status" value="1"/>
</dbReference>
<dbReference type="PIRSF" id="PIRSF036470">
    <property type="entry name" value="PLD_plant"/>
    <property type="match status" value="1"/>
</dbReference>
<comment type="cofactor">
    <cofactor evidence="2 11">
        <name>Ca(2+)</name>
        <dbReference type="ChEBI" id="CHEBI:29108"/>
    </cofactor>
</comment>
<evidence type="ECO:0000259" key="12">
    <source>
        <dbReference type="PROSITE" id="PS50004"/>
    </source>
</evidence>